<evidence type="ECO:0000256" key="4">
    <source>
        <dbReference type="ARBA" id="ARBA00023125"/>
    </source>
</evidence>
<evidence type="ECO:0000256" key="7">
    <source>
        <dbReference type="SAM" id="Coils"/>
    </source>
</evidence>
<dbReference type="GO" id="GO:0000977">
    <property type="term" value="F:RNA polymerase II transcription regulatory region sequence-specific DNA binding"/>
    <property type="evidence" value="ECO:0007669"/>
    <property type="project" value="TreeGrafter"/>
</dbReference>
<feature type="compositionally biased region" description="Low complexity" evidence="8">
    <location>
        <begin position="11"/>
        <end position="20"/>
    </location>
</feature>
<dbReference type="Pfam" id="PF00170">
    <property type="entry name" value="bZIP_1"/>
    <property type="match status" value="1"/>
</dbReference>
<dbReference type="FunFam" id="1.20.5.170:FF:000021">
    <property type="entry name" value="Cyclic AMP-dependent transcription factor ATF-4"/>
    <property type="match status" value="1"/>
</dbReference>
<feature type="coiled-coil region" evidence="7">
    <location>
        <begin position="377"/>
        <end position="418"/>
    </location>
</feature>
<evidence type="ECO:0000256" key="6">
    <source>
        <dbReference type="ARBA" id="ARBA00023242"/>
    </source>
</evidence>
<keyword evidence="4" id="KW-0238">DNA-binding</keyword>
<proteinExistence type="inferred from homology"/>
<keyword evidence="7" id="KW-0175">Coiled coil</keyword>
<dbReference type="Gene3D" id="1.20.5.170">
    <property type="match status" value="1"/>
</dbReference>
<dbReference type="InterPro" id="IPR046347">
    <property type="entry name" value="bZIP_sf"/>
</dbReference>
<evidence type="ECO:0000256" key="2">
    <source>
        <dbReference type="ARBA" id="ARBA00007163"/>
    </source>
</evidence>
<dbReference type="PANTHER" id="PTHR13044:SF43">
    <property type="match status" value="1"/>
</dbReference>
<accession>A0A6J2VJ41</accession>
<evidence type="ECO:0000256" key="5">
    <source>
        <dbReference type="ARBA" id="ARBA00023163"/>
    </source>
</evidence>
<keyword evidence="3" id="KW-0805">Transcription regulation</keyword>
<dbReference type="PROSITE" id="PS50217">
    <property type="entry name" value="BZIP"/>
    <property type="match status" value="1"/>
</dbReference>
<dbReference type="SMART" id="SM00338">
    <property type="entry name" value="BRLZ"/>
    <property type="match status" value="1"/>
</dbReference>
<dbReference type="OrthoDB" id="5847285at2759"/>
<evidence type="ECO:0000256" key="1">
    <source>
        <dbReference type="ARBA" id="ARBA00004123"/>
    </source>
</evidence>
<evidence type="ECO:0000259" key="9">
    <source>
        <dbReference type="PROSITE" id="PS50217"/>
    </source>
</evidence>
<keyword evidence="10" id="KW-1185">Reference proteome</keyword>
<comment type="similarity">
    <text evidence="2">Belongs to the bZIP family.</text>
</comment>
<dbReference type="GO" id="GO:0042981">
    <property type="term" value="P:regulation of apoptotic process"/>
    <property type="evidence" value="ECO:0007669"/>
    <property type="project" value="UniProtKB-ARBA"/>
</dbReference>
<evidence type="ECO:0000313" key="11">
    <source>
        <dbReference type="RefSeq" id="XP_030632004.1"/>
    </source>
</evidence>
<evidence type="ECO:0000256" key="8">
    <source>
        <dbReference type="SAM" id="MobiDB-lite"/>
    </source>
</evidence>
<feature type="region of interest" description="Disordered" evidence="8">
    <location>
        <begin position="1"/>
        <end position="28"/>
    </location>
</feature>
<sequence>MTENFDTFLHPTSTESSPNSSIPPSPLEHDVQVPSELEVMTSLLQEELAQLEDYFLSESTPTKVEKFQKCDKRMQAMATQSYCQLPYTSYNSNQSETNPMLVTLATGELELRSFCGGIISRPKMSRPAPYSYVRSHCNSRRIVTNGFKDGEVFEKDIWNSKETYSGFADVGQCSFSRALGKDSACTKKVRECSMLLKEEETYSFAEDVLYRTEMTQSYDSGGSLDTHLKKEGQMHGMKMIGCHESLGMPVLQCTKDGRDSVFRQPEVAECYFHQISNLECYNFMEEVDNSFRAAAVESQSSDFSHHECLGDQSFVCQSGEDTVGCSLESPTQKPMQRPRDNTCALKTDFTAGSLEVNNGERKQKKRDQNKTAAYRYRQRKRAELDSLEEELHGLEGRNRELRDKAESVEREIQYVKDLLIEVYKARSQRLKEDTSA</sequence>
<evidence type="ECO:0000256" key="3">
    <source>
        <dbReference type="ARBA" id="ARBA00023015"/>
    </source>
</evidence>
<organism evidence="10 11">
    <name type="scientific">Chanos chanos</name>
    <name type="common">Milkfish</name>
    <name type="synonym">Mugil chanos</name>
    <dbReference type="NCBI Taxonomy" id="29144"/>
    <lineage>
        <taxon>Eukaryota</taxon>
        <taxon>Metazoa</taxon>
        <taxon>Chordata</taxon>
        <taxon>Craniata</taxon>
        <taxon>Vertebrata</taxon>
        <taxon>Euteleostomi</taxon>
        <taxon>Actinopterygii</taxon>
        <taxon>Neopterygii</taxon>
        <taxon>Teleostei</taxon>
        <taxon>Ostariophysi</taxon>
        <taxon>Gonorynchiformes</taxon>
        <taxon>Chanidae</taxon>
        <taxon>Chanos</taxon>
    </lineage>
</organism>
<dbReference type="PANTHER" id="PTHR13044">
    <property type="entry name" value="ACTIVATING TRANSCRIPTION FACTOR ATF 4/5"/>
    <property type="match status" value="1"/>
</dbReference>
<dbReference type="InterPro" id="IPR004827">
    <property type="entry name" value="bZIP"/>
</dbReference>
<protein>
    <submittedName>
        <fullName evidence="11">Uncharacterized protein atf5b</fullName>
    </submittedName>
</protein>
<dbReference type="SUPFAM" id="SSF57959">
    <property type="entry name" value="Leucine zipper domain"/>
    <property type="match status" value="1"/>
</dbReference>
<dbReference type="CDD" id="cd14692">
    <property type="entry name" value="bZIP_ATF4"/>
    <property type="match status" value="1"/>
</dbReference>
<dbReference type="InParanoid" id="A0A6J2VJ41"/>
<dbReference type="RefSeq" id="XP_030632004.1">
    <property type="nucleotide sequence ID" value="XM_030776144.1"/>
</dbReference>
<evidence type="ECO:0000313" key="10">
    <source>
        <dbReference type="Proteomes" id="UP000504632"/>
    </source>
</evidence>
<keyword evidence="6" id="KW-0539">Nucleus</keyword>
<dbReference type="GO" id="GO:0005634">
    <property type="term" value="C:nucleus"/>
    <property type="evidence" value="ECO:0007669"/>
    <property type="project" value="UniProtKB-SubCell"/>
</dbReference>
<dbReference type="PROSITE" id="PS00036">
    <property type="entry name" value="BZIP_BASIC"/>
    <property type="match status" value="1"/>
</dbReference>
<keyword evidence="5" id="KW-0804">Transcription</keyword>
<dbReference type="AlphaFoldDB" id="A0A6J2VJ41"/>
<feature type="domain" description="BZIP" evidence="9">
    <location>
        <begin position="359"/>
        <end position="422"/>
    </location>
</feature>
<reference evidence="11" key="1">
    <citation type="submission" date="2025-08" db="UniProtKB">
        <authorList>
            <consortium name="RefSeq"/>
        </authorList>
    </citation>
    <scope>IDENTIFICATION</scope>
</reference>
<dbReference type="CTD" id="567253"/>
<gene>
    <name evidence="11" type="primary">atf5b</name>
</gene>
<dbReference type="GO" id="GO:0001228">
    <property type="term" value="F:DNA-binding transcription activator activity, RNA polymerase II-specific"/>
    <property type="evidence" value="ECO:0007669"/>
    <property type="project" value="TreeGrafter"/>
</dbReference>
<name>A0A6J2VJ41_CHACN</name>
<dbReference type="GeneID" id="115813628"/>
<dbReference type="Proteomes" id="UP000504632">
    <property type="component" value="Chromosome 6"/>
</dbReference>
<comment type="subcellular location">
    <subcellularLocation>
        <location evidence="1">Nucleus</location>
    </subcellularLocation>
</comment>